<dbReference type="GeneID" id="66953165"/>
<reference evidence="3" key="1">
    <citation type="submission" date="2017-04" db="EMBL/GenBank/DDBJ databases">
        <title>Genome evolution of the luminous symbionts of deep sea anglerfish.</title>
        <authorList>
            <person name="Hendry T.A."/>
        </authorList>
    </citation>
    <scope>NUCLEOTIDE SEQUENCE [LARGE SCALE GENOMIC DNA]</scope>
</reference>
<accession>A0A2A5T648</accession>
<sequence>MKPKVMKLCNRLMLQKRFIIETVFGQLKHISQIENSRHRVVISSLMVNLLVGRIAYSFQPKKLSIKMSWFDKQALMQI</sequence>
<evidence type="ECO:0000313" key="2">
    <source>
        <dbReference type="EMBL" id="PCS23570.1"/>
    </source>
</evidence>
<dbReference type="EMBL" id="NBYY01000009">
    <property type="protein sequence ID" value="PCS23570.1"/>
    <property type="molecule type" value="Genomic_DNA"/>
</dbReference>
<protein>
    <recommendedName>
        <fullName evidence="1">Transposase DDE domain-containing protein</fullName>
    </recommendedName>
</protein>
<proteinExistence type="predicted"/>
<gene>
    <name evidence="2" type="ORF">BTN49_0539</name>
</gene>
<dbReference type="AlphaFoldDB" id="A0A2A5T648"/>
<dbReference type="Pfam" id="PF13612">
    <property type="entry name" value="DDE_Tnp_1_3"/>
    <property type="match status" value="1"/>
</dbReference>
<evidence type="ECO:0000259" key="1">
    <source>
        <dbReference type="Pfam" id="PF13612"/>
    </source>
</evidence>
<feature type="domain" description="Transposase DDE" evidence="1">
    <location>
        <begin position="1"/>
        <end position="40"/>
    </location>
</feature>
<comment type="caution">
    <text evidence="2">The sequence shown here is derived from an EMBL/GenBank/DDBJ whole genome shotgun (WGS) entry which is preliminary data.</text>
</comment>
<dbReference type="RefSeq" id="WP_199399287.1">
    <property type="nucleotide sequence ID" value="NZ_NBYY01000009.1"/>
</dbReference>
<organism evidence="2 3">
    <name type="scientific">Candidatus Enterovibrio escicola</name>
    <dbReference type="NCBI Taxonomy" id="1927127"/>
    <lineage>
        <taxon>Bacteria</taxon>
        <taxon>Pseudomonadati</taxon>
        <taxon>Pseudomonadota</taxon>
        <taxon>Gammaproteobacteria</taxon>
        <taxon>Vibrionales</taxon>
        <taxon>Vibrionaceae</taxon>
        <taxon>Enterovibrio</taxon>
    </lineage>
</organism>
<dbReference type="InterPro" id="IPR025668">
    <property type="entry name" value="Tnp_DDE_dom"/>
</dbReference>
<name>A0A2A5T648_9GAMM</name>
<keyword evidence="3" id="KW-1185">Reference proteome</keyword>
<evidence type="ECO:0000313" key="3">
    <source>
        <dbReference type="Proteomes" id="UP000219020"/>
    </source>
</evidence>
<dbReference type="Proteomes" id="UP000219020">
    <property type="component" value="Unassembled WGS sequence"/>
</dbReference>